<dbReference type="EMBL" id="AXCY01000008">
    <property type="protein sequence ID" value="KGM12158.1"/>
    <property type="molecule type" value="Genomic_DNA"/>
</dbReference>
<name>A0A0A0BUT4_9CELL</name>
<evidence type="ECO:0000259" key="4">
    <source>
        <dbReference type="SMART" id="SM00854"/>
    </source>
</evidence>
<dbReference type="InterPro" id="IPR019079">
    <property type="entry name" value="Capsule_synth_CapA"/>
</dbReference>
<feature type="compositionally biased region" description="Low complexity" evidence="2">
    <location>
        <begin position="52"/>
        <end position="65"/>
    </location>
</feature>
<comment type="similarity">
    <text evidence="1">Belongs to the CapA family.</text>
</comment>
<feature type="domain" description="Capsule synthesis protein CapA" evidence="4">
    <location>
        <begin position="79"/>
        <end position="332"/>
    </location>
</feature>
<dbReference type="InterPro" id="IPR052169">
    <property type="entry name" value="CW_Biosynth-Accessory"/>
</dbReference>
<dbReference type="Gene3D" id="3.60.21.10">
    <property type="match status" value="1"/>
</dbReference>
<evidence type="ECO:0000313" key="6">
    <source>
        <dbReference type="Proteomes" id="UP000029839"/>
    </source>
</evidence>
<feature type="chain" id="PRO_5001959744" evidence="3">
    <location>
        <begin position="35"/>
        <end position="436"/>
    </location>
</feature>
<reference evidence="5 6" key="2">
    <citation type="journal article" date="2015" name="Stand. Genomic Sci.">
        <title>Draft genome sequence of Cellulomonas carbonis T26(T) and comparative analysis of six Cellulomonas genomes.</title>
        <authorList>
            <person name="Zhuang W."/>
            <person name="Zhang S."/>
            <person name="Xia X."/>
            <person name="Wang G."/>
        </authorList>
    </citation>
    <scope>NUCLEOTIDE SEQUENCE [LARGE SCALE GENOMIC DNA]</scope>
    <source>
        <strain evidence="5 6">T26</strain>
    </source>
</reference>
<dbReference type="OrthoDB" id="9810718at2"/>
<feature type="region of interest" description="Disordered" evidence="2">
    <location>
        <begin position="44"/>
        <end position="77"/>
    </location>
</feature>
<dbReference type="AlphaFoldDB" id="A0A0A0BUT4"/>
<dbReference type="SMART" id="SM00854">
    <property type="entry name" value="PGA_cap"/>
    <property type="match status" value="1"/>
</dbReference>
<reference evidence="5 6" key="1">
    <citation type="submission" date="2013-08" db="EMBL/GenBank/DDBJ databases">
        <title>Genome sequencing of Cellulomonas carbonis T26.</title>
        <authorList>
            <person name="Chen F."/>
            <person name="Li Y."/>
            <person name="Wang G."/>
        </authorList>
    </citation>
    <scope>NUCLEOTIDE SEQUENCE [LARGE SCALE GENOMIC DNA]</scope>
    <source>
        <strain evidence="5 6">T26</strain>
    </source>
</reference>
<sequence>MTRHARAPRRRAATLPVTLALVVCLATATAGALAATDVLGTHAPTSPSAVGAPTEEAPAPETTTPTPTPTPTPEPFDLTLVAAGDVLPHQPVLRSASASGAGYDFSPLLDPMNPWVGGADLALCHLEVPIAPDGTAPSGYPVFGAPVELARDLQEAGWDGCSTASNHSLDRGRAGVVATLDALDAAGLGHVGTARTAQEADSPQVYELVRGDRTVRVAHLAATYGTNGLPIPADAPFSVRLIDTAQLVDAATRARAAGADVVVASVHCCVEYVSEPTDEQTRIATGLAASGVVDLLIGHHAHVPQPVELLAGGPHGEGMWVAHGLGNMLSNQDAACCSARTDSGLLLSATFTVPPDGPPTVSAVGWTALTVDRAGGHRVHPLPSTATGTALGSLDPQALAARHGRVAEVVGQAAPERLSPPTPTGDAPVVVARPVG</sequence>
<dbReference type="SUPFAM" id="SSF56300">
    <property type="entry name" value="Metallo-dependent phosphatases"/>
    <property type="match status" value="1"/>
</dbReference>
<dbReference type="Pfam" id="PF09587">
    <property type="entry name" value="PGA_cap"/>
    <property type="match status" value="1"/>
</dbReference>
<evidence type="ECO:0000256" key="2">
    <source>
        <dbReference type="SAM" id="MobiDB-lite"/>
    </source>
</evidence>
<organism evidence="5 6">
    <name type="scientific">Cellulomonas carbonis T26</name>
    <dbReference type="NCBI Taxonomy" id="947969"/>
    <lineage>
        <taxon>Bacteria</taxon>
        <taxon>Bacillati</taxon>
        <taxon>Actinomycetota</taxon>
        <taxon>Actinomycetes</taxon>
        <taxon>Micrococcales</taxon>
        <taxon>Cellulomonadaceae</taxon>
        <taxon>Cellulomonas</taxon>
    </lineage>
</organism>
<evidence type="ECO:0000313" key="5">
    <source>
        <dbReference type="EMBL" id="KGM12158.1"/>
    </source>
</evidence>
<protein>
    <submittedName>
        <fullName evidence="5">Poly-gamma-glutamate biosynthesis protein</fullName>
    </submittedName>
</protein>
<dbReference type="Proteomes" id="UP000029839">
    <property type="component" value="Unassembled WGS sequence"/>
</dbReference>
<feature type="signal peptide" evidence="3">
    <location>
        <begin position="1"/>
        <end position="34"/>
    </location>
</feature>
<evidence type="ECO:0000256" key="1">
    <source>
        <dbReference type="ARBA" id="ARBA00005662"/>
    </source>
</evidence>
<dbReference type="RefSeq" id="WP_043603142.1">
    <property type="nucleotide sequence ID" value="NZ_AXCY01000008.1"/>
</dbReference>
<keyword evidence="6" id="KW-1185">Reference proteome</keyword>
<dbReference type="PANTHER" id="PTHR33393:SF13">
    <property type="entry name" value="PGA BIOSYNTHESIS PROTEIN CAPA"/>
    <property type="match status" value="1"/>
</dbReference>
<comment type="caution">
    <text evidence="5">The sequence shown here is derived from an EMBL/GenBank/DDBJ whole genome shotgun (WGS) entry which is preliminary data.</text>
</comment>
<dbReference type="InterPro" id="IPR029052">
    <property type="entry name" value="Metallo-depent_PP-like"/>
</dbReference>
<accession>A0A0A0BUT4</accession>
<keyword evidence="3" id="KW-0732">Signal</keyword>
<dbReference type="CDD" id="cd07381">
    <property type="entry name" value="MPP_CapA"/>
    <property type="match status" value="1"/>
</dbReference>
<proteinExistence type="inferred from homology"/>
<gene>
    <name evidence="5" type="ORF">N868_01945</name>
</gene>
<evidence type="ECO:0000256" key="3">
    <source>
        <dbReference type="SAM" id="SignalP"/>
    </source>
</evidence>
<dbReference type="PANTHER" id="PTHR33393">
    <property type="entry name" value="POLYGLUTAMINE SYNTHESIS ACCESSORY PROTEIN RV0574C-RELATED"/>
    <property type="match status" value="1"/>
</dbReference>